<keyword evidence="6" id="KW-1185">Reference proteome</keyword>
<dbReference type="RefSeq" id="WP_255910461.1">
    <property type="nucleotide sequence ID" value="NZ_JANFQO010000001.1"/>
</dbReference>
<keyword evidence="2" id="KW-1133">Transmembrane helix</keyword>
<feature type="domain" description="DUF7088" evidence="4">
    <location>
        <begin position="41"/>
        <end position="140"/>
    </location>
</feature>
<evidence type="ECO:0000259" key="4">
    <source>
        <dbReference type="Pfam" id="PF23357"/>
    </source>
</evidence>
<dbReference type="InterPro" id="IPR055396">
    <property type="entry name" value="DUF7088"/>
</dbReference>
<keyword evidence="2" id="KW-0812">Transmembrane</keyword>
<feature type="coiled-coil region" evidence="1">
    <location>
        <begin position="509"/>
        <end position="588"/>
    </location>
</feature>
<keyword evidence="1" id="KW-0175">Coiled coil</keyword>
<sequence length="619" mass="68598">MAFNRKTLTGSALLILAVLFVAVVLISNVLFRGARVDLTQSNLYTLSDGTRNILGKLDEPINLYLYYSDKSTEDIPQLRTYYLRVRELLEEMAARANGKIKLSVIDPLPFSEEEDAAAGYGLQAVPISAAGEKAYFGLAGTNSTNGTAVIPFFQPEKETFLEYDVAKLIHDLTVVKKPAVTFISSLPMSMGFDQATRQMREPWAVYSQLSQLFDVRETNPTQLKEIGKDVNVAVLVHPKELSDDALYALDQFVLRGGHLLVFVDPNAEQDQSGADPENPQAAMFADKSSDLAKLFKAWGVDYAKDKVVLDRAHALQISIAPNAPPVRHPGILGFTHKDLSRDDVITANLESVNMSTVGYFELAKDSPSKLVALIQSSDQSMSVPAERLKFLSDPSALLQDFKPTGQPFVLAARLEGQFKTAFPERSGAGHLAEAKEKNAVVLFADTDILSDRLWAQVQNFFGQKVLNAFANNGDLVVNAVDNLAGDSDLISIRGRATSQRPFTRVEELKREADDNFRSHEQKLQNELSETERKLTELQSAKSQDQAMVLSPEQKKELDNFLKRKVEIRKELREVRRKLDADIEALGTRLKFINILLVPLLIVIAALGFAGFGARRRGKN</sequence>
<keyword evidence="2" id="KW-0472">Membrane</keyword>
<evidence type="ECO:0000259" key="3">
    <source>
        <dbReference type="Pfam" id="PF09822"/>
    </source>
</evidence>
<dbReference type="Proteomes" id="UP001165498">
    <property type="component" value="Unassembled WGS sequence"/>
</dbReference>
<feature type="domain" description="ABC-type uncharacterised transport system" evidence="3">
    <location>
        <begin position="177"/>
        <end position="479"/>
    </location>
</feature>
<dbReference type="InterPro" id="IPR019196">
    <property type="entry name" value="ABC_transp_unknown"/>
</dbReference>
<comment type="caution">
    <text evidence="5">The sequence shown here is derived from an EMBL/GenBank/DDBJ whole genome shotgun (WGS) entry which is preliminary data.</text>
</comment>
<accession>A0ABT1QLF6</accession>
<evidence type="ECO:0000256" key="1">
    <source>
        <dbReference type="SAM" id="Coils"/>
    </source>
</evidence>
<evidence type="ECO:0000313" key="6">
    <source>
        <dbReference type="Proteomes" id="UP001165498"/>
    </source>
</evidence>
<feature type="transmembrane region" description="Helical" evidence="2">
    <location>
        <begin position="12"/>
        <end position="31"/>
    </location>
</feature>
<gene>
    <name evidence="5" type="ORF">NM961_01455</name>
</gene>
<name>A0ABT1QLF6_9GAMM</name>
<dbReference type="Pfam" id="PF23357">
    <property type="entry name" value="DUF7088"/>
    <property type="match status" value="1"/>
</dbReference>
<proteinExistence type="predicted"/>
<feature type="transmembrane region" description="Helical" evidence="2">
    <location>
        <begin position="591"/>
        <end position="613"/>
    </location>
</feature>
<organism evidence="5 6">
    <name type="scientific">Tahibacter harae</name>
    <dbReference type="NCBI Taxonomy" id="2963937"/>
    <lineage>
        <taxon>Bacteria</taxon>
        <taxon>Pseudomonadati</taxon>
        <taxon>Pseudomonadota</taxon>
        <taxon>Gammaproteobacteria</taxon>
        <taxon>Lysobacterales</taxon>
        <taxon>Rhodanobacteraceae</taxon>
        <taxon>Tahibacter</taxon>
    </lineage>
</organism>
<dbReference type="EMBL" id="JANFQO010000001">
    <property type="protein sequence ID" value="MCQ4163366.1"/>
    <property type="molecule type" value="Genomic_DNA"/>
</dbReference>
<evidence type="ECO:0000313" key="5">
    <source>
        <dbReference type="EMBL" id="MCQ4163366.1"/>
    </source>
</evidence>
<protein>
    <submittedName>
        <fullName evidence="5">Gldg family protein</fullName>
    </submittedName>
</protein>
<dbReference type="Pfam" id="PF09822">
    <property type="entry name" value="ABC_transp_aux"/>
    <property type="match status" value="1"/>
</dbReference>
<reference evidence="5" key="1">
    <citation type="submission" date="2022-07" db="EMBL/GenBank/DDBJ databases">
        <title>Tahibacter sp., a new gammaproteobacterium isolated from the silt sample collected at pig farm.</title>
        <authorList>
            <person name="Chen H."/>
        </authorList>
    </citation>
    <scope>NUCLEOTIDE SEQUENCE</scope>
    <source>
        <strain evidence="5">P2K</strain>
    </source>
</reference>
<evidence type="ECO:0000256" key="2">
    <source>
        <dbReference type="SAM" id="Phobius"/>
    </source>
</evidence>